<keyword evidence="8" id="KW-0539">Nucleus</keyword>
<keyword evidence="7" id="KW-0943">RNA-mediated gene silencing</keyword>
<comment type="similarity">
    <text evidence="3">Belongs to the maelstrom family.</text>
</comment>
<evidence type="ECO:0000256" key="7">
    <source>
        <dbReference type="ARBA" id="ARBA00023158"/>
    </source>
</evidence>
<evidence type="ECO:0000256" key="3">
    <source>
        <dbReference type="ARBA" id="ARBA00007057"/>
    </source>
</evidence>
<evidence type="ECO:0000256" key="4">
    <source>
        <dbReference type="ARBA" id="ARBA00022490"/>
    </source>
</evidence>
<evidence type="ECO:0000313" key="12">
    <source>
        <dbReference type="EMBL" id="RZB39135.1"/>
    </source>
</evidence>
<evidence type="ECO:0000256" key="2">
    <source>
        <dbReference type="ARBA" id="ARBA00004496"/>
    </source>
</evidence>
<evidence type="ECO:0000313" key="13">
    <source>
        <dbReference type="Proteomes" id="UP000292052"/>
    </source>
</evidence>
<keyword evidence="6" id="KW-0238">DNA-binding</keyword>
<dbReference type="OrthoDB" id="24555at2759"/>
<organism evidence="12 13">
    <name type="scientific">Asbolus verrucosus</name>
    <name type="common">Desert ironclad beetle</name>
    <dbReference type="NCBI Taxonomy" id="1661398"/>
    <lineage>
        <taxon>Eukaryota</taxon>
        <taxon>Metazoa</taxon>
        <taxon>Ecdysozoa</taxon>
        <taxon>Arthropoda</taxon>
        <taxon>Hexapoda</taxon>
        <taxon>Insecta</taxon>
        <taxon>Pterygota</taxon>
        <taxon>Neoptera</taxon>
        <taxon>Endopterygota</taxon>
        <taxon>Coleoptera</taxon>
        <taxon>Polyphaga</taxon>
        <taxon>Cucujiformia</taxon>
        <taxon>Tenebrionidae</taxon>
        <taxon>Pimeliinae</taxon>
        <taxon>Asbolus</taxon>
    </lineage>
</organism>
<dbReference type="InterPro" id="IPR039259">
    <property type="entry name" value="Protein_maelstrom"/>
</dbReference>
<dbReference type="PANTHER" id="PTHR21358">
    <property type="entry name" value="PROTEIN MAELSTROM HOMOLOG"/>
    <property type="match status" value="1"/>
</dbReference>
<feature type="region of interest" description="Disordered" evidence="10">
    <location>
        <begin position="342"/>
        <end position="372"/>
    </location>
</feature>
<dbReference type="AlphaFoldDB" id="A0A482V7G7"/>
<protein>
    <submittedName>
        <fullName evidence="12">Maelstrom domain containing protein</fullName>
    </submittedName>
</protein>
<evidence type="ECO:0000259" key="11">
    <source>
        <dbReference type="Pfam" id="PF13017"/>
    </source>
</evidence>
<evidence type="ECO:0000256" key="1">
    <source>
        <dbReference type="ARBA" id="ARBA00004123"/>
    </source>
</evidence>
<reference evidence="12 13" key="1">
    <citation type="submission" date="2017-03" db="EMBL/GenBank/DDBJ databases">
        <title>Genome of the blue death feigning beetle - Asbolus verrucosus.</title>
        <authorList>
            <person name="Rider S.D."/>
        </authorList>
    </citation>
    <scope>NUCLEOTIDE SEQUENCE [LARGE SCALE GENOMIC DNA]</scope>
    <source>
        <strain evidence="12">Butters</strain>
        <tissue evidence="12">Head and leg muscle</tissue>
    </source>
</reference>
<dbReference type="GO" id="GO:0007140">
    <property type="term" value="P:male meiotic nuclear division"/>
    <property type="evidence" value="ECO:0007669"/>
    <property type="project" value="TreeGrafter"/>
</dbReference>
<evidence type="ECO:0000256" key="6">
    <source>
        <dbReference type="ARBA" id="ARBA00023125"/>
    </source>
</evidence>
<comment type="caution">
    <text evidence="12">The sequence shown here is derived from an EMBL/GenBank/DDBJ whole genome shotgun (WGS) entry which is preliminary data.</text>
</comment>
<gene>
    <name evidence="12" type="ORF">BDFB_005161</name>
</gene>
<dbReference type="GO" id="GO:0043565">
    <property type="term" value="F:sequence-specific DNA binding"/>
    <property type="evidence" value="ECO:0007669"/>
    <property type="project" value="TreeGrafter"/>
</dbReference>
<dbReference type="Proteomes" id="UP000292052">
    <property type="component" value="Unassembled WGS sequence"/>
</dbReference>
<evidence type="ECO:0000256" key="9">
    <source>
        <dbReference type="SAM" id="Coils"/>
    </source>
</evidence>
<dbReference type="GO" id="GO:0030154">
    <property type="term" value="P:cell differentiation"/>
    <property type="evidence" value="ECO:0007669"/>
    <property type="project" value="UniProtKB-KW"/>
</dbReference>
<evidence type="ECO:0000256" key="5">
    <source>
        <dbReference type="ARBA" id="ARBA00022782"/>
    </source>
</evidence>
<keyword evidence="13" id="KW-1185">Reference proteome</keyword>
<comment type="subcellular location">
    <subcellularLocation>
        <location evidence="2">Cytoplasm</location>
    </subcellularLocation>
    <subcellularLocation>
        <location evidence="1">Nucleus</location>
    </subcellularLocation>
</comment>
<feature type="coiled-coil region" evidence="9">
    <location>
        <begin position="32"/>
        <end position="59"/>
    </location>
</feature>
<keyword evidence="5" id="KW-0221">Differentiation</keyword>
<accession>A0A482V7G7</accession>
<dbReference type="GO" id="GO:0045892">
    <property type="term" value="P:negative regulation of DNA-templated transcription"/>
    <property type="evidence" value="ECO:0007669"/>
    <property type="project" value="TreeGrafter"/>
</dbReference>
<dbReference type="InterPro" id="IPR024970">
    <property type="entry name" value="Maelstrom"/>
</dbReference>
<dbReference type="GO" id="GO:0043186">
    <property type="term" value="C:P granule"/>
    <property type="evidence" value="ECO:0007669"/>
    <property type="project" value="TreeGrafter"/>
</dbReference>
<proteinExistence type="inferred from homology"/>
<dbReference type="GO" id="GO:0007283">
    <property type="term" value="P:spermatogenesis"/>
    <property type="evidence" value="ECO:0007669"/>
    <property type="project" value="TreeGrafter"/>
</dbReference>
<keyword evidence="4" id="KW-0963">Cytoplasm</keyword>
<sequence length="393" mass="45402">MSKEERKPYDDRACLARDAYKQVKYTTDGLEIDKVERQAKEAEEKMRNMKNEITRHLKTCAFAELLADEVFLIVHVNHLIYYPAEDEYLLCEIAICAFNLKNGIENVFHRIIKPGKLPLGFYGGALTHSKETHQLLEIVQEEPFENNTEEVFSDIICFMKRFAAIDCKLPILYADEKTFEMTTKVFDNFCEKFHFADEIKVYNLQYMFFALRNTAAGQNVWPTETFSYTEIEKDVYSYCPNISCEFHEVSDISVYCSKSIVTRYAYIICDNCCSDMCIQMKPGRHVPENSKIRNMFTSKSESVCSIDNLSIARRDSFSSQGYGENYPPLGDSRATTPSIVSFSSMRTPRGRNEASTSKNAAEEDSHHADGFSESKRFYKNLKFPEHGYKKRDD</sequence>
<feature type="domain" description="Maelstrom" evidence="11">
    <location>
        <begin position="84"/>
        <end position="291"/>
    </location>
</feature>
<dbReference type="GO" id="GO:0005634">
    <property type="term" value="C:nucleus"/>
    <property type="evidence" value="ECO:0007669"/>
    <property type="project" value="UniProtKB-SubCell"/>
</dbReference>
<keyword evidence="9" id="KW-0175">Coiled coil</keyword>
<dbReference type="PANTHER" id="PTHR21358:SF4">
    <property type="entry name" value="PROTEIN MAELSTROM HOMOLOG"/>
    <property type="match status" value="1"/>
</dbReference>
<dbReference type="GO" id="GO:0060964">
    <property type="term" value="P:regulation of miRNA-mediated gene silencing"/>
    <property type="evidence" value="ECO:0007669"/>
    <property type="project" value="InterPro"/>
</dbReference>
<dbReference type="Pfam" id="PF13017">
    <property type="entry name" value="Maelstrom"/>
    <property type="match status" value="1"/>
</dbReference>
<evidence type="ECO:0000256" key="8">
    <source>
        <dbReference type="ARBA" id="ARBA00023242"/>
    </source>
</evidence>
<name>A0A482V7G7_ASBVE</name>
<dbReference type="EMBL" id="QDEB01130884">
    <property type="protein sequence ID" value="RZB39135.1"/>
    <property type="molecule type" value="Genomic_DNA"/>
</dbReference>
<feature type="compositionally biased region" description="Basic and acidic residues" evidence="10">
    <location>
        <begin position="360"/>
        <end position="372"/>
    </location>
</feature>
<dbReference type="GO" id="GO:0034587">
    <property type="term" value="P:piRNA processing"/>
    <property type="evidence" value="ECO:0007669"/>
    <property type="project" value="TreeGrafter"/>
</dbReference>
<evidence type="ECO:0000256" key="10">
    <source>
        <dbReference type="SAM" id="MobiDB-lite"/>
    </source>
</evidence>